<feature type="region of interest" description="Disordered" evidence="1">
    <location>
        <begin position="1"/>
        <end position="44"/>
    </location>
</feature>
<dbReference type="SUPFAM" id="SSF53474">
    <property type="entry name" value="alpha/beta-Hydrolases"/>
    <property type="match status" value="1"/>
</dbReference>
<accession>A0ABQ2DT76</accession>
<gene>
    <name evidence="3" type="ORF">GCM10007173_30760</name>
</gene>
<proteinExistence type="predicted"/>
<evidence type="ECO:0000259" key="2">
    <source>
        <dbReference type="Pfam" id="PF12697"/>
    </source>
</evidence>
<dbReference type="PANTHER" id="PTHR43689">
    <property type="entry name" value="HYDROLASE"/>
    <property type="match status" value="1"/>
</dbReference>
<dbReference type="Proteomes" id="UP000606115">
    <property type="component" value="Unassembled WGS sequence"/>
</dbReference>
<comment type="caution">
    <text evidence="3">The sequence shown here is derived from an EMBL/GenBank/DDBJ whole genome shotgun (WGS) entry which is preliminary data.</text>
</comment>
<sequence length="357" mass="38301">MQASDPPTCASVPDTGHSRNIAGMNASLSKGRAKVPPARTGRLDSTDRRYEPFVRLVPAPVRRVASSWRWDAPDGGGSWDLHIEHVGAPTASVRMLLVHGAGGNAAAMWPYAAHLSRLGARVTVVDLPGYGRTIRVRRGRRSVSYGDWQQLLVDLVGREHDERPLVLVGASMGGALAVDTAAVTGLAKRVIATCLLDPTRPGIAAAIVRAPWIARLGLPLLQFARGPAANPRIPVRVLTPMSAISNDPGLSHAVLTDPCGGGGAMPVGWYRSFLEAGPAIPPEQYQGPPVVLLHPAEDRWTMPELSLDYLGRLHGKTRVVMLPGCGHFPLEEPGFQVLLDEVSDEMEQVLDDQRRGS</sequence>
<feature type="domain" description="AB hydrolase-1" evidence="2">
    <location>
        <begin position="96"/>
        <end position="333"/>
    </location>
</feature>
<dbReference type="InterPro" id="IPR029058">
    <property type="entry name" value="AB_hydrolase_fold"/>
</dbReference>
<keyword evidence="4" id="KW-1185">Reference proteome</keyword>
<dbReference type="Gene3D" id="3.40.50.1820">
    <property type="entry name" value="alpha/beta hydrolase"/>
    <property type="match status" value="1"/>
</dbReference>
<name>A0ABQ2DT76_9MICC</name>
<evidence type="ECO:0000313" key="3">
    <source>
        <dbReference type="EMBL" id="GGJ69811.1"/>
    </source>
</evidence>
<dbReference type="Pfam" id="PF12697">
    <property type="entry name" value="Abhydrolase_6"/>
    <property type="match status" value="1"/>
</dbReference>
<protein>
    <submittedName>
        <fullName evidence="3">Lysophospholipase</fullName>
    </submittedName>
</protein>
<reference evidence="4" key="1">
    <citation type="journal article" date="2019" name="Int. J. Syst. Evol. Microbiol.">
        <title>The Global Catalogue of Microorganisms (GCM) 10K type strain sequencing project: providing services to taxonomists for standard genome sequencing and annotation.</title>
        <authorList>
            <consortium name="The Broad Institute Genomics Platform"/>
            <consortium name="The Broad Institute Genome Sequencing Center for Infectious Disease"/>
            <person name="Wu L."/>
            <person name="Ma J."/>
        </authorList>
    </citation>
    <scope>NUCLEOTIDE SEQUENCE [LARGE SCALE GENOMIC DNA]</scope>
    <source>
        <strain evidence="4">CGMCC 1.3685</strain>
    </source>
</reference>
<evidence type="ECO:0000313" key="4">
    <source>
        <dbReference type="Proteomes" id="UP000606115"/>
    </source>
</evidence>
<dbReference type="PANTHER" id="PTHR43689:SF8">
    <property type="entry name" value="ALPHA_BETA-HYDROLASES SUPERFAMILY PROTEIN"/>
    <property type="match status" value="1"/>
</dbReference>
<organism evidence="3 4">
    <name type="scientific">Glutamicibacter ardleyensis</name>
    <dbReference type="NCBI Taxonomy" id="225894"/>
    <lineage>
        <taxon>Bacteria</taxon>
        <taxon>Bacillati</taxon>
        <taxon>Actinomycetota</taxon>
        <taxon>Actinomycetes</taxon>
        <taxon>Micrococcales</taxon>
        <taxon>Micrococcaceae</taxon>
        <taxon>Glutamicibacter</taxon>
    </lineage>
</organism>
<dbReference type="EMBL" id="BMKX01000009">
    <property type="protein sequence ID" value="GGJ69811.1"/>
    <property type="molecule type" value="Genomic_DNA"/>
</dbReference>
<dbReference type="InterPro" id="IPR000073">
    <property type="entry name" value="AB_hydrolase_1"/>
</dbReference>
<evidence type="ECO:0000256" key="1">
    <source>
        <dbReference type="SAM" id="MobiDB-lite"/>
    </source>
</evidence>